<dbReference type="Pfam" id="PF01451">
    <property type="entry name" value="LMWPc"/>
    <property type="match status" value="1"/>
</dbReference>
<keyword evidence="3" id="KW-0378">Hydrolase</keyword>
<evidence type="ECO:0000313" key="8">
    <source>
        <dbReference type="EMBL" id="RLU59637.1"/>
    </source>
</evidence>
<reference evidence="8 9" key="1">
    <citation type="submission" date="2018-06" db="EMBL/GenBank/DDBJ databases">
        <title>Mutators as drivers of adaptation in pathogenic bacteria and a risk factor for host jumps and vaccine escape.</title>
        <authorList>
            <person name="Barnes A.C."/>
            <person name="Silayeva O."/>
        </authorList>
    </citation>
    <scope>NUCLEOTIDE SEQUENCE [LARGE SCALE GENOMIC DNA]</scope>
    <source>
        <strain evidence="8 9">QMA0445</strain>
    </source>
</reference>
<dbReference type="InterPro" id="IPR036196">
    <property type="entry name" value="Ptyr_pPase_sf"/>
</dbReference>
<protein>
    <recommendedName>
        <fullName evidence="2">protein-tyrosine-phosphatase</fullName>
        <ecNumber evidence="2">3.1.3.48</ecNumber>
    </recommendedName>
</protein>
<dbReference type="PANTHER" id="PTHR11717">
    <property type="entry name" value="LOW MOLECULAR WEIGHT PROTEIN TYROSINE PHOSPHATASE"/>
    <property type="match status" value="1"/>
</dbReference>
<comment type="caution">
    <text evidence="8">The sequence shown here is derived from an EMBL/GenBank/DDBJ whole genome shotgun (WGS) entry which is preliminary data.</text>
</comment>
<dbReference type="SUPFAM" id="SSF52788">
    <property type="entry name" value="Phosphotyrosine protein phosphatases I"/>
    <property type="match status" value="1"/>
</dbReference>
<sequence>MKVCFVCLGNICRSTMAEFVMKSLDESGALWVESRGTSSWEQGNPIHQGTQKILIKYGIPFDVTKQSQQIKLSDLKNNDLLIAMDTENLTDLLDLSNGQWDDKIKLFVPGGVPDPWYTGDFEETYQLVMEGCRKWLSYCLNRLENVENR</sequence>
<dbReference type="CDD" id="cd16343">
    <property type="entry name" value="LMWPTP"/>
    <property type="match status" value="1"/>
</dbReference>
<dbReference type="Proteomes" id="UP000269148">
    <property type="component" value="Unassembled WGS sequence"/>
</dbReference>
<dbReference type="AlphaFoldDB" id="A0A3L8GSG6"/>
<dbReference type="SMART" id="SM00226">
    <property type="entry name" value="LMWPc"/>
    <property type="match status" value="1"/>
</dbReference>
<feature type="active site" description="Nucleophile" evidence="6">
    <location>
        <position position="13"/>
    </location>
</feature>
<dbReference type="Gene3D" id="3.40.50.2300">
    <property type="match status" value="1"/>
</dbReference>
<name>A0A3L8GSG6_STRIN</name>
<evidence type="ECO:0000256" key="1">
    <source>
        <dbReference type="ARBA" id="ARBA00011063"/>
    </source>
</evidence>
<evidence type="ECO:0000256" key="4">
    <source>
        <dbReference type="ARBA" id="ARBA00022912"/>
    </source>
</evidence>
<dbReference type="InterPro" id="IPR017867">
    <property type="entry name" value="Tyr_phospatase_low_mol_wt"/>
</dbReference>
<dbReference type="PRINTS" id="PR00719">
    <property type="entry name" value="LMWPTPASE"/>
</dbReference>
<dbReference type="OrthoDB" id="9784339at2"/>
<evidence type="ECO:0000256" key="2">
    <source>
        <dbReference type="ARBA" id="ARBA00013064"/>
    </source>
</evidence>
<evidence type="ECO:0000256" key="5">
    <source>
        <dbReference type="ARBA" id="ARBA00051722"/>
    </source>
</evidence>
<feature type="active site" description="Proton donor" evidence="6">
    <location>
        <position position="114"/>
    </location>
</feature>
<evidence type="ECO:0000259" key="7">
    <source>
        <dbReference type="SMART" id="SM00226"/>
    </source>
</evidence>
<gene>
    <name evidence="8" type="ORF">DIY07_00200</name>
</gene>
<dbReference type="InterPro" id="IPR023485">
    <property type="entry name" value="Ptyr_pPase"/>
</dbReference>
<evidence type="ECO:0000256" key="3">
    <source>
        <dbReference type="ARBA" id="ARBA00022801"/>
    </source>
</evidence>
<evidence type="ECO:0000256" key="6">
    <source>
        <dbReference type="PIRSR" id="PIRSR617867-1"/>
    </source>
</evidence>
<dbReference type="InterPro" id="IPR050438">
    <property type="entry name" value="LMW_PTPase"/>
</dbReference>
<proteinExistence type="inferred from homology"/>
<dbReference type="STRING" id="1346.BMF34_00420"/>
<comment type="similarity">
    <text evidence="1">Belongs to the low molecular weight phosphotyrosine protein phosphatase family.</text>
</comment>
<feature type="active site" description="Nucleophile" evidence="6">
    <location>
        <position position="7"/>
    </location>
</feature>
<keyword evidence="4" id="KW-0904">Protein phosphatase</keyword>
<dbReference type="GO" id="GO:0004725">
    <property type="term" value="F:protein tyrosine phosphatase activity"/>
    <property type="evidence" value="ECO:0007669"/>
    <property type="project" value="UniProtKB-EC"/>
</dbReference>
<evidence type="ECO:0000313" key="9">
    <source>
        <dbReference type="Proteomes" id="UP000269148"/>
    </source>
</evidence>
<dbReference type="EMBL" id="QLQD01000003">
    <property type="protein sequence ID" value="RLU59637.1"/>
    <property type="molecule type" value="Genomic_DNA"/>
</dbReference>
<organism evidence="8 9">
    <name type="scientific">Streptococcus iniae</name>
    <name type="common">Streptococcus shiloi</name>
    <dbReference type="NCBI Taxonomy" id="1346"/>
    <lineage>
        <taxon>Bacteria</taxon>
        <taxon>Bacillati</taxon>
        <taxon>Bacillota</taxon>
        <taxon>Bacilli</taxon>
        <taxon>Lactobacillales</taxon>
        <taxon>Streptococcaceae</taxon>
        <taxon>Streptococcus</taxon>
    </lineage>
</organism>
<dbReference type="PANTHER" id="PTHR11717:SF7">
    <property type="entry name" value="LOW MOLECULAR WEIGHT PHOSPHOTYROSINE PROTEIN PHOSPHATASE"/>
    <property type="match status" value="1"/>
</dbReference>
<dbReference type="EC" id="3.1.3.48" evidence="2"/>
<comment type="catalytic activity">
    <reaction evidence="5">
        <text>O-phospho-L-tyrosyl-[protein] + H2O = L-tyrosyl-[protein] + phosphate</text>
        <dbReference type="Rhea" id="RHEA:10684"/>
        <dbReference type="Rhea" id="RHEA-COMP:10136"/>
        <dbReference type="Rhea" id="RHEA-COMP:20101"/>
        <dbReference type="ChEBI" id="CHEBI:15377"/>
        <dbReference type="ChEBI" id="CHEBI:43474"/>
        <dbReference type="ChEBI" id="CHEBI:46858"/>
        <dbReference type="ChEBI" id="CHEBI:61978"/>
        <dbReference type="EC" id="3.1.3.48"/>
    </reaction>
</comment>
<accession>A0A3L8GSG6</accession>
<feature type="domain" description="Phosphotyrosine protein phosphatase I" evidence="7">
    <location>
        <begin position="1"/>
        <end position="138"/>
    </location>
</feature>